<evidence type="ECO:0000256" key="2">
    <source>
        <dbReference type="ARBA" id="ARBA00022771"/>
    </source>
</evidence>
<evidence type="ECO:0000256" key="4">
    <source>
        <dbReference type="PROSITE-ProRule" id="PRU00146"/>
    </source>
</evidence>
<dbReference type="Proteomes" id="UP000008312">
    <property type="component" value="Unassembled WGS sequence"/>
</dbReference>
<evidence type="ECO:0000256" key="1">
    <source>
        <dbReference type="ARBA" id="ARBA00022723"/>
    </source>
</evidence>
<gene>
    <name evidence="6" type="ORF">GSBLH_T00006862001</name>
</gene>
<dbReference type="PROSITE" id="PS50016">
    <property type="entry name" value="ZF_PHD_2"/>
    <property type="match status" value="1"/>
</dbReference>
<dbReference type="InterPro" id="IPR016024">
    <property type="entry name" value="ARM-type_fold"/>
</dbReference>
<dbReference type="SMART" id="SM00249">
    <property type="entry name" value="PHD"/>
    <property type="match status" value="1"/>
</dbReference>
<organism evidence="6">
    <name type="scientific">Blastocystis hominis</name>
    <dbReference type="NCBI Taxonomy" id="12968"/>
    <lineage>
        <taxon>Eukaryota</taxon>
        <taxon>Sar</taxon>
        <taxon>Stramenopiles</taxon>
        <taxon>Bigyra</taxon>
        <taxon>Opalozoa</taxon>
        <taxon>Opalinata</taxon>
        <taxon>Blastocystidae</taxon>
        <taxon>Blastocystis</taxon>
    </lineage>
</organism>
<dbReference type="InterPro" id="IPR011011">
    <property type="entry name" value="Znf_FYVE_PHD"/>
</dbReference>
<evidence type="ECO:0000259" key="5">
    <source>
        <dbReference type="PROSITE" id="PS50016"/>
    </source>
</evidence>
<dbReference type="InterPro" id="IPR001965">
    <property type="entry name" value="Znf_PHD"/>
</dbReference>
<proteinExistence type="predicted"/>
<dbReference type="Gene3D" id="3.30.40.10">
    <property type="entry name" value="Zinc/RING finger domain, C3HC4 (zinc finger)"/>
    <property type="match status" value="1"/>
</dbReference>
<dbReference type="GO" id="GO:0008270">
    <property type="term" value="F:zinc ion binding"/>
    <property type="evidence" value="ECO:0007669"/>
    <property type="project" value="UniProtKB-KW"/>
</dbReference>
<reference evidence="6" key="1">
    <citation type="submission" date="2010-02" db="EMBL/GenBank/DDBJ databases">
        <title>Sequencing and annotation of the Blastocystis hominis genome.</title>
        <authorList>
            <person name="Wincker P."/>
        </authorList>
    </citation>
    <scope>NUCLEOTIDE SEQUENCE</scope>
    <source>
        <strain evidence="6">Singapore isolate B</strain>
    </source>
</reference>
<dbReference type="SUPFAM" id="SSF48371">
    <property type="entry name" value="ARM repeat"/>
    <property type="match status" value="1"/>
</dbReference>
<feature type="domain" description="PHD-type" evidence="5">
    <location>
        <begin position="15"/>
        <end position="66"/>
    </location>
</feature>
<dbReference type="PROSITE" id="PS01359">
    <property type="entry name" value="ZF_PHD_1"/>
    <property type="match status" value="1"/>
</dbReference>
<evidence type="ECO:0000256" key="3">
    <source>
        <dbReference type="ARBA" id="ARBA00022833"/>
    </source>
</evidence>
<dbReference type="InterPro" id="IPR013083">
    <property type="entry name" value="Znf_RING/FYVE/PHD"/>
</dbReference>
<evidence type="ECO:0000313" key="6">
    <source>
        <dbReference type="EMBL" id="CBK25008.2"/>
    </source>
</evidence>
<dbReference type="InParanoid" id="D8MAB9"/>
<dbReference type="EMBL" id="FN668689">
    <property type="protein sequence ID" value="CBK25008.2"/>
    <property type="molecule type" value="Genomic_DNA"/>
</dbReference>
<name>D8MAB9_BLAHO</name>
<evidence type="ECO:0000313" key="7">
    <source>
        <dbReference type="Proteomes" id="UP000008312"/>
    </source>
</evidence>
<dbReference type="SUPFAM" id="SSF57903">
    <property type="entry name" value="FYVE/PHD zinc finger"/>
    <property type="match status" value="1"/>
</dbReference>
<accession>D8MAB9</accession>
<protein>
    <recommendedName>
        <fullName evidence="5">PHD-type domain-containing protein</fullName>
    </recommendedName>
</protein>
<keyword evidence="7" id="KW-1185">Reference proteome</keyword>
<keyword evidence="2 4" id="KW-0863">Zinc-finger</keyword>
<dbReference type="OrthoDB" id="198567at2759"/>
<sequence length="479" mass="53999">MVFFRNDSEEKESEVLGCPCREGIMKRGTFLVCCDSCEKWFHGSCIGLLQRPDASNPWLCPVCDRRERMGGEQEEDRESLQLELNFYADRASKDSNSVNFWLAARACFLLVLVDSYLSHTQRSAAYEAWLQRQAELPSFGALSHAAFPSTASLFSLHCRAIRQSPASSFSAVFFAQFLRGAMETLLQSQSHLFLRSSILAVMQRGMQSPYITVREKNLRLLLSASSFYPRLLGPYAPVIQQGLEDRGVSVRRISSRLARGLCEQVLKELDVVPGETVVKLIGWMADRAFREEDAKVREGCEENVMSVLLRAGTLDVVAQSCVLLQNQMKEQSESNGKRFVEECHAILEQPHHQAALQRQIRRLFDTYFESDTQTEALAILSIFAQLSPQSLVPYLSVFHCTLEDRLYQTDQTPAEKQRSLAVCSHILDLVKQILPCCSLSPFASRFLRFLLTIAKQATAISLVEKAVECVVILVEVIGF</sequence>
<dbReference type="InterPro" id="IPR019787">
    <property type="entry name" value="Znf_PHD-finger"/>
</dbReference>
<dbReference type="AlphaFoldDB" id="D8MAB9"/>
<dbReference type="InterPro" id="IPR019786">
    <property type="entry name" value="Zinc_finger_PHD-type_CS"/>
</dbReference>
<dbReference type="Pfam" id="PF00628">
    <property type="entry name" value="PHD"/>
    <property type="match status" value="1"/>
</dbReference>
<keyword evidence="1" id="KW-0479">Metal-binding</keyword>
<dbReference type="GeneID" id="24922986"/>
<dbReference type="RefSeq" id="XP_012899056.1">
    <property type="nucleotide sequence ID" value="XM_013043602.1"/>
</dbReference>
<keyword evidence="3" id="KW-0862">Zinc</keyword>